<dbReference type="SUPFAM" id="SSF48150">
    <property type="entry name" value="DNA-glycosylase"/>
    <property type="match status" value="1"/>
</dbReference>
<organism evidence="12 13">
    <name type="scientific">Deinococcus wulumuqiensis</name>
    <dbReference type="NCBI Taxonomy" id="980427"/>
    <lineage>
        <taxon>Bacteria</taxon>
        <taxon>Thermotogati</taxon>
        <taxon>Deinococcota</taxon>
        <taxon>Deinococci</taxon>
        <taxon>Deinococcales</taxon>
        <taxon>Deinococcaceae</taxon>
        <taxon>Deinococcus</taxon>
    </lineage>
</organism>
<protein>
    <submittedName>
        <fullName evidence="12">Endonuclease III</fullName>
    </submittedName>
</protein>
<dbReference type="GO" id="GO:0051539">
    <property type="term" value="F:4 iron, 4 sulfur cluster binding"/>
    <property type="evidence" value="ECO:0007669"/>
    <property type="project" value="InterPro"/>
</dbReference>
<dbReference type="KEGG" id="dwu:DVJ83_10020"/>
<evidence type="ECO:0000256" key="6">
    <source>
        <dbReference type="ARBA" id="ARBA00023004"/>
    </source>
</evidence>
<dbReference type="PROSITE" id="PS00764">
    <property type="entry name" value="ENDONUCLEASE_III_1"/>
    <property type="match status" value="1"/>
</dbReference>
<dbReference type="Proteomes" id="UP000253744">
    <property type="component" value="Chromosome"/>
</dbReference>
<dbReference type="Gene3D" id="1.10.1670.10">
    <property type="entry name" value="Helix-hairpin-Helix base-excision DNA repair enzymes (C-terminal)"/>
    <property type="match status" value="1"/>
</dbReference>
<keyword evidence="9" id="KW-0326">Glycosidase</keyword>
<dbReference type="InterPro" id="IPR004035">
    <property type="entry name" value="Endouclease-III_FeS-bd_BS"/>
</dbReference>
<dbReference type="EMBL" id="CP031158">
    <property type="protein sequence ID" value="AXG99413.1"/>
    <property type="molecule type" value="Genomic_DNA"/>
</dbReference>
<sequence>MTLFGDLSAADPPLNAARPAQERAALLAWVKDLFHEAYGARDLTPRRGAMHELISTILSQRTTHDDEEAAYQELRTLGDWDDIIAVPTEAVAHAIRRSNYPESKAPRIQDTLRRIRDAPGGYDLDFLRELPVGEALKWLTDLPGVGVKTASLVLLFNYARPVFPVDTHVHRVSTRVGVIPRMGEQAAHRALLALLPPDPPYLYELHINFLAHGRKVCTWTRPKCGQCLLRERCDAYAQYGDRVPSFSEKPAKKESVGTQPRSRSRSTS</sequence>
<evidence type="ECO:0000256" key="5">
    <source>
        <dbReference type="ARBA" id="ARBA00022801"/>
    </source>
</evidence>
<evidence type="ECO:0000256" key="3">
    <source>
        <dbReference type="ARBA" id="ARBA00022723"/>
    </source>
</evidence>
<dbReference type="GO" id="GO:0006284">
    <property type="term" value="P:base-excision repair"/>
    <property type="evidence" value="ECO:0007669"/>
    <property type="project" value="InterPro"/>
</dbReference>
<evidence type="ECO:0000256" key="4">
    <source>
        <dbReference type="ARBA" id="ARBA00022763"/>
    </source>
</evidence>
<evidence type="ECO:0000256" key="2">
    <source>
        <dbReference type="ARBA" id="ARBA00008343"/>
    </source>
</evidence>
<accession>A0A345II91</accession>
<dbReference type="InterPro" id="IPR023170">
    <property type="entry name" value="HhH_base_excis_C"/>
</dbReference>
<evidence type="ECO:0000259" key="11">
    <source>
        <dbReference type="SMART" id="SM00478"/>
    </source>
</evidence>
<keyword evidence="3" id="KW-0479">Metal-binding</keyword>
<evidence type="ECO:0000313" key="12">
    <source>
        <dbReference type="EMBL" id="AXG99413.1"/>
    </source>
</evidence>
<name>A0A345II91_9DEIO</name>
<keyword evidence="7" id="KW-0411">Iron-sulfur</keyword>
<keyword evidence="12" id="KW-0255">Endonuclease</keyword>
<dbReference type="Pfam" id="PF00730">
    <property type="entry name" value="HhH-GPD"/>
    <property type="match status" value="1"/>
</dbReference>
<keyword evidence="4" id="KW-0227">DNA damage</keyword>
<dbReference type="STRING" id="1288484.GCA_000348665_01354"/>
<evidence type="ECO:0000256" key="9">
    <source>
        <dbReference type="ARBA" id="ARBA00023295"/>
    </source>
</evidence>
<dbReference type="GO" id="GO:0016798">
    <property type="term" value="F:hydrolase activity, acting on glycosyl bonds"/>
    <property type="evidence" value="ECO:0007669"/>
    <property type="project" value="UniProtKB-KW"/>
</dbReference>
<dbReference type="InterPro" id="IPR003651">
    <property type="entry name" value="Endonuclease3_FeS-loop_motif"/>
</dbReference>
<dbReference type="InterPro" id="IPR003265">
    <property type="entry name" value="HhH-GPD_domain"/>
</dbReference>
<dbReference type="Gene3D" id="1.10.340.30">
    <property type="entry name" value="Hypothetical protein, domain 2"/>
    <property type="match status" value="1"/>
</dbReference>
<feature type="region of interest" description="Disordered" evidence="10">
    <location>
        <begin position="245"/>
        <end position="268"/>
    </location>
</feature>
<feature type="domain" description="HhH-GPD" evidence="11">
    <location>
        <begin position="58"/>
        <end position="215"/>
    </location>
</feature>
<evidence type="ECO:0000313" key="13">
    <source>
        <dbReference type="Proteomes" id="UP000253744"/>
    </source>
</evidence>
<dbReference type="GO" id="GO:0004519">
    <property type="term" value="F:endonuclease activity"/>
    <property type="evidence" value="ECO:0007669"/>
    <property type="project" value="UniProtKB-KW"/>
</dbReference>
<comment type="cofactor">
    <cofactor evidence="1">
        <name>[4Fe-4S] cluster</name>
        <dbReference type="ChEBI" id="CHEBI:49883"/>
    </cofactor>
</comment>
<keyword evidence="8" id="KW-0234">DNA repair</keyword>
<dbReference type="PANTHER" id="PTHR47203">
    <property type="match status" value="1"/>
</dbReference>
<dbReference type="AlphaFoldDB" id="A0A345II91"/>
<dbReference type="RefSeq" id="WP_114672240.1">
    <property type="nucleotide sequence ID" value="NZ_CP031158.1"/>
</dbReference>
<dbReference type="CDD" id="cd00056">
    <property type="entry name" value="ENDO3c"/>
    <property type="match status" value="1"/>
</dbReference>
<dbReference type="GO" id="GO:0046872">
    <property type="term" value="F:metal ion binding"/>
    <property type="evidence" value="ECO:0007669"/>
    <property type="project" value="UniProtKB-KW"/>
</dbReference>
<dbReference type="InterPro" id="IPR011257">
    <property type="entry name" value="DNA_glycosylase"/>
</dbReference>
<feature type="compositionally biased region" description="Polar residues" evidence="10">
    <location>
        <begin position="256"/>
        <end position="268"/>
    </location>
</feature>
<dbReference type="GO" id="GO:0140097">
    <property type="term" value="F:catalytic activity, acting on DNA"/>
    <property type="evidence" value="ECO:0007669"/>
    <property type="project" value="UniProtKB-ARBA"/>
</dbReference>
<proteinExistence type="inferred from homology"/>
<gene>
    <name evidence="12" type="ORF">DVJ83_10020</name>
</gene>
<evidence type="ECO:0000256" key="10">
    <source>
        <dbReference type="SAM" id="MobiDB-lite"/>
    </source>
</evidence>
<evidence type="ECO:0000256" key="8">
    <source>
        <dbReference type="ARBA" id="ARBA00023204"/>
    </source>
</evidence>
<reference evidence="12 13" key="1">
    <citation type="submission" date="2018-07" db="EMBL/GenBank/DDBJ databases">
        <title>Complete Genome and Methylome Analysis of Deinococcus wulumuqiensis NEB 479.</title>
        <authorList>
            <person name="Fomenkov A."/>
            <person name="Luyten Y."/>
            <person name="Vincze T."/>
            <person name="Anton B.P."/>
            <person name="Clark T."/>
            <person name="Roberts R.J."/>
            <person name="Morgan R.D."/>
        </authorList>
    </citation>
    <scope>NUCLEOTIDE SEQUENCE [LARGE SCALE GENOMIC DNA]</scope>
    <source>
        <strain evidence="12 13">NEB 479</strain>
    </source>
</reference>
<keyword evidence="12" id="KW-0540">Nuclease</keyword>
<keyword evidence="5" id="KW-0378">Hydrolase</keyword>
<comment type="similarity">
    <text evidence="2">Belongs to the Nth/MutY family.</text>
</comment>
<dbReference type="SMART" id="SM00525">
    <property type="entry name" value="FES"/>
    <property type="match status" value="1"/>
</dbReference>
<evidence type="ECO:0000256" key="1">
    <source>
        <dbReference type="ARBA" id="ARBA00001966"/>
    </source>
</evidence>
<dbReference type="PANTHER" id="PTHR47203:SF1">
    <property type="entry name" value="HYPOTHETICAL BASE EXCISION DNA REPAIR PROTEIN (EUROFUNG)"/>
    <property type="match status" value="1"/>
</dbReference>
<dbReference type="SMART" id="SM00478">
    <property type="entry name" value="ENDO3c"/>
    <property type="match status" value="1"/>
</dbReference>
<evidence type="ECO:0000256" key="7">
    <source>
        <dbReference type="ARBA" id="ARBA00023014"/>
    </source>
</evidence>
<keyword evidence="6" id="KW-0408">Iron</keyword>